<feature type="compositionally biased region" description="Polar residues" evidence="1">
    <location>
        <begin position="321"/>
        <end position="333"/>
    </location>
</feature>
<evidence type="ECO:0000313" key="3">
    <source>
        <dbReference type="Proteomes" id="UP000224634"/>
    </source>
</evidence>
<dbReference type="AlphaFoldDB" id="A0A2B7YZB4"/>
<dbReference type="STRING" id="1447883.A0A2B7YZB4"/>
<organism evidence="2 3">
    <name type="scientific">Polytolypa hystricis (strain UAMH7299)</name>
    <dbReference type="NCBI Taxonomy" id="1447883"/>
    <lineage>
        <taxon>Eukaryota</taxon>
        <taxon>Fungi</taxon>
        <taxon>Dikarya</taxon>
        <taxon>Ascomycota</taxon>
        <taxon>Pezizomycotina</taxon>
        <taxon>Eurotiomycetes</taxon>
        <taxon>Eurotiomycetidae</taxon>
        <taxon>Onygenales</taxon>
        <taxon>Onygenales incertae sedis</taxon>
        <taxon>Polytolypa</taxon>
    </lineage>
</organism>
<sequence length="455" mass="50656">MLRKHTRPVWMTTLKKALSLKFFNRVKQSEEELIAQIRRELTRVAPHSQFSKLSLVSSHPASKADSKGLAQGLVNRDDHSSPPEQKESINHDIKAQVQNPSHLSVNKDHDIGNRLSQVTPYLRPGPSTLQLCLISEVQPAKHVPLRRKPGSRNLRAASSRLSSIAMHCPAALSSTTTLRTEISSAPRRPQEDALVASVDHFTAFCILGAKSEGEPVICASEDIWQEGPLGSEERLFLNIRNCSRRTEIISDVDDEANEVSYLVLFSDLLPTLAGQTQQLLVSFLDVTKFLDDLTADDLHIETFLRETYEDTDTASDSTDTNSQPNHSNPPSVLQQSQEIMASILDNVTQRLLVLYSDYFILSKSSIDPRFYEMSHVSTTICVKGEYANGHLRRTPPETMQELCNNLGGGDRFSVEVKWGDAGAEKRMYCIPLCGPGPDSWICLLIDASVPLLWTP</sequence>
<reference evidence="2 3" key="1">
    <citation type="submission" date="2017-10" db="EMBL/GenBank/DDBJ databases">
        <title>Comparative genomics in systemic dimorphic fungi from Ajellomycetaceae.</title>
        <authorList>
            <person name="Munoz J.F."/>
            <person name="Mcewen J.G."/>
            <person name="Clay O.K."/>
            <person name="Cuomo C.A."/>
        </authorList>
    </citation>
    <scope>NUCLEOTIDE SEQUENCE [LARGE SCALE GENOMIC DNA]</scope>
    <source>
        <strain evidence="2 3">UAMH7299</strain>
    </source>
</reference>
<feature type="region of interest" description="Disordered" evidence="1">
    <location>
        <begin position="56"/>
        <end position="88"/>
    </location>
</feature>
<dbReference type="EMBL" id="PDNA01000016">
    <property type="protein sequence ID" value="PGH26490.1"/>
    <property type="molecule type" value="Genomic_DNA"/>
</dbReference>
<feature type="region of interest" description="Disordered" evidence="1">
    <location>
        <begin position="309"/>
        <end position="333"/>
    </location>
</feature>
<name>A0A2B7YZB4_POLH7</name>
<dbReference type="OrthoDB" id="5416073at2759"/>
<accession>A0A2B7YZB4</accession>
<keyword evidence="3" id="KW-1185">Reference proteome</keyword>
<dbReference type="Proteomes" id="UP000224634">
    <property type="component" value="Unassembled WGS sequence"/>
</dbReference>
<feature type="compositionally biased region" description="Basic and acidic residues" evidence="1">
    <location>
        <begin position="75"/>
        <end position="88"/>
    </location>
</feature>
<evidence type="ECO:0000256" key="1">
    <source>
        <dbReference type="SAM" id="MobiDB-lite"/>
    </source>
</evidence>
<evidence type="ECO:0000313" key="2">
    <source>
        <dbReference type="EMBL" id="PGH26490.1"/>
    </source>
</evidence>
<protein>
    <submittedName>
        <fullName evidence="2">Uncharacterized protein</fullName>
    </submittedName>
</protein>
<gene>
    <name evidence="2" type="ORF">AJ80_01804</name>
</gene>
<comment type="caution">
    <text evidence="2">The sequence shown here is derived from an EMBL/GenBank/DDBJ whole genome shotgun (WGS) entry which is preliminary data.</text>
</comment>
<proteinExistence type="predicted"/>